<evidence type="ECO:0008006" key="4">
    <source>
        <dbReference type="Google" id="ProtNLM"/>
    </source>
</evidence>
<dbReference type="EMBL" id="LN829119">
    <property type="protein sequence ID" value="CPR18755.1"/>
    <property type="molecule type" value="Genomic_DNA"/>
</dbReference>
<reference evidence="3" key="1">
    <citation type="submission" date="2015-02" db="EMBL/GenBank/DDBJ databases">
        <authorList>
            <person name="Chooi Y.-H."/>
        </authorList>
    </citation>
    <scope>NUCLEOTIDE SEQUENCE [LARGE SCALE GENOMIC DNA]</scope>
    <source>
        <strain evidence="3">strain Y</strain>
    </source>
</reference>
<keyword evidence="1" id="KW-0732">Signal</keyword>
<sequence>MAIKKSTIALASAFTAGLIATSAFAGDDGFYQPSYGDLAYPIVTFSGGELTNGAREGYSGIYYGFNRDLGQSGWIGRIYGSIGDYDYDYGPGQGPFGNGPGSVDGDYWTGDIMFGYLWVRNGFDLSVLVGAEYYDRESVTSDPNPNFRGRDEDDEFGFKVVADIESNDLSNSPLYFALGGSYSTAFDNYYSLARVGYSFDRFTIGPEAWALGDDSGDAQRLGGFLKLDFEIGTVATTIIGSGGYQFADDGFAGEFGEEGGYATIEFRMALGEPRRGLPMK</sequence>
<dbReference type="KEGG" id="fil:BN1229_v1_1850"/>
<accession>A0A0D6JEI8</accession>
<feature type="chain" id="PRO_5002306145" description="Outer membrane protein beta-barrel domain-containing protein" evidence="1">
    <location>
        <begin position="26"/>
        <end position="280"/>
    </location>
</feature>
<dbReference type="KEGG" id="fiy:BN1229_v1_1852"/>
<gene>
    <name evidence="2" type="ORF">YBN1229_v1_1852</name>
</gene>
<dbReference type="InterPro" id="IPR031485">
    <property type="entry name" value="CBP_BcsS"/>
</dbReference>
<evidence type="ECO:0000313" key="2">
    <source>
        <dbReference type="EMBL" id="CPR18755.1"/>
    </source>
</evidence>
<organism evidence="2 3">
    <name type="scientific">Candidatus Filomicrobium marinum</name>
    <dbReference type="NCBI Taxonomy" id="1608628"/>
    <lineage>
        <taxon>Bacteria</taxon>
        <taxon>Pseudomonadati</taxon>
        <taxon>Pseudomonadota</taxon>
        <taxon>Alphaproteobacteria</taxon>
        <taxon>Hyphomicrobiales</taxon>
        <taxon>Hyphomicrobiaceae</taxon>
        <taxon>Filomicrobium</taxon>
    </lineage>
</organism>
<evidence type="ECO:0000313" key="3">
    <source>
        <dbReference type="Proteomes" id="UP000033187"/>
    </source>
</evidence>
<proteinExistence type="predicted"/>
<protein>
    <recommendedName>
        <fullName evidence="4">Outer membrane protein beta-barrel domain-containing protein</fullName>
    </recommendedName>
</protein>
<name>A0A0D6JEI8_9HYPH</name>
<dbReference type="Pfam" id="PF17036">
    <property type="entry name" value="CBP_BcsS"/>
    <property type="match status" value="1"/>
</dbReference>
<dbReference type="Proteomes" id="UP000033187">
    <property type="component" value="Chromosome 1"/>
</dbReference>
<feature type="signal peptide" evidence="1">
    <location>
        <begin position="1"/>
        <end position="25"/>
    </location>
</feature>
<dbReference type="OrthoDB" id="8479338at2"/>
<evidence type="ECO:0000256" key="1">
    <source>
        <dbReference type="SAM" id="SignalP"/>
    </source>
</evidence>
<dbReference type="RefSeq" id="WP_046477983.1">
    <property type="nucleotide sequence ID" value="NZ_LN829118.1"/>
</dbReference>
<dbReference type="AlphaFoldDB" id="A0A0D6JEI8"/>
<keyword evidence="3" id="KW-1185">Reference proteome</keyword>